<name>C0M8Y1_STRE4</name>
<dbReference type="AlphaFoldDB" id="C0M8Y1"/>
<dbReference type="HOGENOM" id="CLU_1805050_0_0_9"/>
<evidence type="ECO:0000256" key="1">
    <source>
        <dbReference type="SAM" id="Phobius"/>
    </source>
</evidence>
<gene>
    <name evidence="2" type="ordered locus">SEQ_1565</name>
</gene>
<organism evidence="2 3">
    <name type="scientific">Streptococcus equi subsp. equi (strain 4047)</name>
    <dbReference type="NCBI Taxonomy" id="553482"/>
    <lineage>
        <taxon>Bacteria</taxon>
        <taxon>Bacillati</taxon>
        <taxon>Bacillota</taxon>
        <taxon>Bacilli</taxon>
        <taxon>Lactobacillales</taxon>
        <taxon>Streptococcaceae</taxon>
        <taxon>Streptococcus</taxon>
    </lineage>
</organism>
<dbReference type="EMBL" id="FM204883">
    <property type="protein sequence ID" value="CAW94531.1"/>
    <property type="molecule type" value="Genomic_DNA"/>
</dbReference>
<keyword evidence="1" id="KW-1133">Transmembrane helix</keyword>
<dbReference type="Proteomes" id="UP000001365">
    <property type="component" value="Chromosome"/>
</dbReference>
<evidence type="ECO:0000313" key="2">
    <source>
        <dbReference type="EMBL" id="CAW94531.1"/>
    </source>
</evidence>
<sequence precursor="true">MTVKTNKQRLWLGLIIVIGAIIMVFRLNGKRTEEQQKRDLETSIAKLLVHDYEGVKEVKFTGWGHSRETGSWGTIVIINGENEIGFSFDGLSSLEKIRGIVTDDDTEKMEKPETDTKPRIMDRIDKINKTSLVGVTVIYSKDNQED</sequence>
<keyword evidence="1" id="KW-0812">Transmembrane</keyword>
<dbReference type="KEGG" id="seu:SEQ_1565"/>
<feature type="transmembrane region" description="Helical" evidence="1">
    <location>
        <begin position="12"/>
        <end position="29"/>
    </location>
</feature>
<reference evidence="2 3" key="1">
    <citation type="journal article" date="2009" name="PLoS Pathog.">
        <title>Genomic evidence for the evolution of Streptococcus equi: host restriction, increased virulence, and genetic exchange with human pathogens.</title>
        <authorList>
            <person name="Holden M.T.G."/>
            <person name="Heather Z."/>
            <person name="Paillot R."/>
            <person name="Steward K.F."/>
            <person name="Webb K."/>
            <person name="Ainslie F."/>
            <person name="Jourdan T."/>
            <person name="Bason N.C."/>
            <person name="Holroyd N.E."/>
            <person name="Mungall K."/>
            <person name="Quail M.A."/>
            <person name="Sanders M."/>
            <person name="Simmonds M."/>
            <person name="Willey D."/>
            <person name="Brooks K."/>
            <person name="Aanensen D.M."/>
            <person name="Spratt B.G."/>
            <person name="Jolley K.A."/>
            <person name="Maiden M.C.J."/>
            <person name="Kehoe M."/>
            <person name="Chanter N."/>
            <person name="Bentley S.D."/>
            <person name="Robinson C."/>
            <person name="Maskell D.J."/>
            <person name="Parkhill J."/>
            <person name="Waller A.S."/>
        </authorList>
    </citation>
    <scope>NUCLEOTIDE SEQUENCE [LARGE SCALE GENOMIC DNA]</scope>
    <source>
        <strain evidence="2 3">4047</strain>
    </source>
</reference>
<accession>C0M8Y1</accession>
<keyword evidence="1" id="KW-0472">Membrane</keyword>
<protein>
    <submittedName>
        <fullName evidence="2">Putative membrane protein</fullName>
    </submittedName>
</protein>
<proteinExistence type="predicted"/>
<evidence type="ECO:0000313" key="3">
    <source>
        <dbReference type="Proteomes" id="UP000001365"/>
    </source>
</evidence>
<dbReference type="RefSeq" id="WP_012679840.1">
    <property type="nucleotide sequence ID" value="NC_012471.1"/>
</dbReference>